<organism evidence="3 4">
    <name type="scientific">Nocardioides mesophilus</name>
    <dbReference type="NCBI Taxonomy" id="433659"/>
    <lineage>
        <taxon>Bacteria</taxon>
        <taxon>Bacillati</taxon>
        <taxon>Actinomycetota</taxon>
        <taxon>Actinomycetes</taxon>
        <taxon>Propionibacteriales</taxon>
        <taxon>Nocardioidaceae</taxon>
        <taxon>Nocardioides</taxon>
    </lineage>
</organism>
<dbReference type="EMBL" id="CP060713">
    <property type="protein sequence ID" value="QNN51610.1"/>
    <property type="molecule type" value="Genomic_DNA"/>
</dbReference>
<reference evidence="3 4" key="1">
    <citation type="submission" date="2020-08" db="EMBL/GenBank/DDBJ databases">
        <title>Genome sequence of Nocardioides mesophilus KACC 16243T.</title>
        <authorList>
            <person name="Hyun D.-W."/>
            <person name="Bae J.-W."/>
        </authorList>
    </citation>
    <scope>NUCLEOTIDE SEQUENCE [LARGE SCALE GENOMIC DNA]</scope>
    <source>
        <strain evidence="3 4">KACC 16243</strain>
    </source>
</reference>
<feature type="region of interest" description="Disordered" evidence="1">
    <location>
        <begin position="1"/>
        <end position="58"/>
    </location>
</feature>
<dbReference type="Pfam" id="PF04977">
    <property type="entry name" value="DivIC"/>
    <property type="match status" value="1"/>
</dbReference>
<evidence type="ECO:0000256" key="1">
    <source>
        <dbReference type="SAM" id="MobiDB-lite"/>
    </source>
</evidence>
<feature type="region of interest" description="Disordered" evidence="1">
    <location>
        <begin position="182"/>
        <end position="206"/>
    </location>
</feature>
<keyword evidence="2" id="KW-1133">Transmembrane helix</keyword>
<gene>
    <name evidence="3" type="ORF">H9L09_13650</name>
</gene>
<keyword evidence="2" id="KW-0812">Transmembrane</keyword>
<dbReference type="InterPro" id="IPR007060">
    <property type="entry name" value="FtsL/DivIC"/>
</dbReference>
<dbReference type="AlphaFoldDB" id="A0A7G9R7N5"/>
<accession>A0A7G9R7N5</accession>
<keyword evidence="4" id="KW-1185">Reference proteome</keyword>
<sequence>MPTPSAGRPGGSQRSAGPRSRAASRGTGRPSASAGSRPASRPGNRGRGPAAPPARPVRPRFTGRAAILVLVVAVLTVSYASSLRAYLEQRDHVASLNADIAASEAQIQSLEREKARWDDPAYVRTQARSRFGWVLPGEIGFQVIGEDGKPLDHDDSLDEAVVPAGEEARPLWWQTAWRSVEAAGKPEDAADQPDPALRIRAPRPAR</sequence>
<evidence type="ECO:0000256" key="2">
    <source>
        <dbReference type="SAM" id="Phobius"/>
    </source>
</evidence>
<dbReference type="KEGG" id="nmes:H9L09_13650"/>
<keyword evidence="2" id="KW-0472">Membrane</keyword>
<dbReference type="Proteomes" id="UP000515947">
    <property type="component" value="Chromosome"/>
</dbReference>
<proteinExistence type="predicted"/>
<dbReference type="RefSeq" id="WP_187577446.1">
    <property type="nucleotide sequence ID" value="NZ_CP060713.1"/>
</dbReference>
<evidence type="ECO:0000313" key="3">
    <source>
        <dbReference type="EMBL" id="QNN51610.1"/>
    </source>
</evidence>
<protein>
    <submittedName>
        <fullName evidence="3">Septum formation initiator family protein</fullName>
    </submittedName>
</protein>
<name>A0A7G9R7N5_9ACTN</name>
<feature type="transmembrane region" description="Helical" evidence="2">
    <location>
        <begin position="65"/>
        <end position="87"/>
    </location>
</feature>
<evidence type="ECO:0000313" key="4">
    <source>
        <dbReference type="Proteomes" id="UP000515947"/>
    </source>
</evidence>
<feature type="compositionally biased region" description="Low complexity" evidence="1">
    <location>
        <begin position="1"/>
        <end position="49"/>
    </location>
</feature>